<evidence type="ECO:0000313" key="5">
    <source>
        <dbReference type="Proteomes" id="UP001154282"/>
    </source>
</evidence>
<reference evidence="4" key="1">
    <citation type="submission" date="2022-08" db="EMBL/GenBank/DDBJ databases">
        <authorList>
            <person name="Gutierrez-Valencia J."/>
        </authorList>
    </citation>
    <scope>NUCLEOTIDE SEQUENCE</scope>
</reference>
<dbReference type="Proteomes" id="UP001154282">
    <property type="component" value="Unassembled WGS sequence"/>
</dbReference>
<proteinExistence type="inferred from homology"/>
<dbReference type="PANTHER" id="PTHR31623">
    <property type="entry name" value="F21J9.9"/>
    <property type="match status" value="1"/>
</dbReference>
<dbReference type="InterPro" id="IPR023213">
    <property type="entry name" value="CAT-like_dom_sf"/>
</dbReference>
<protein>
    <submittedName>
        <fullName evidence="4">Uncharacterized protein</fullName>
    </submittedName>
</protein>
<evidence type="ECO:0000313" key="4">
    <source>
        <dbReference type="EMBL" id="CAI0397237.1"/>
    </source>
</evidence>
<dbReference type="EMBL" id="CAMGYJ010000004">
    <property type="protein sequence ID" value="CAI0397237.1"/>
    <property type="molecule type" value="Genomic_DNA"/>
</dbReference>
<accession>A0AAV0IJY7</accession>
<evidence type="ECO:0000256" key="1">
    <source>
        <dbReference type="ARBA" id="ARBA00009861"/>
    </source>
</evidence>
<sequence>MELEIISETCIKPSSPTPPNLKTYRFSSIDQRAPSSYMPTILFFNPPPTLDKISSSLKRSLSETLTRFYPLAGRTDPEGGENLSIDCTDDGVRYVEARVNDPSFTLAHYLDHRVVNDGGLAVMTKLLPLNDAVRMFRPPPPGSHIAHIQVTFFPCGGLSIGSVFSHKIVDAPTLSSFFRLWSAAAVAGGGGGGGDLVARDDSLFCAGSVFPQNDAFVARAPRVPKPAMLARAQSVPAATRRFVFNASAIARLKEECKPIGVADYTVSRVQAVTALLCGSILRAFRARSDNSGTTLFVQPVNLRTRADPPLPTNSFGNLTMSVAFRRLHNEGGGDEGTGLSSLVKSMKESVSRIDGELIRRIRGEEGKDEFTKVAEEAEDEAEDAERHVMVNSFSRLGYYEIDFGWGRPVWMALPCREESGPAVVNLVLVNDTRRSGEGLEAWVLLGADDMAVLESDEELLSFVSSIDPSPLD</sequence>
<dbReference type="AlphaFoldDB" id="A0AAV0IJY7"/>
<keyword evidence="5" id="KW-1185">Reference proteome</keyword>
<dbReference type="Pfam" id="PF02458">
    <property type="entry name" value="Transferase"/>
    <property type="match status" value="1"/>
</dbReference>
<organism evidence="4 5">
    <name type="scientific">Linum tenue</name>
    <dbReference type="NCBI Taxonomy" id="586396"/>
    <lineage>
        <taxon>Eukaryota</taxon>
        <taxon>Viridiplantae</taxon>
        <taxon>Streptophyta</taxon>
        <taxon>Embryophyta</taxon>
        <taxon>Tracheophyta</taxon>
        <taxon>Spermatophyta</taxon>
        <taxon>Magnoliopsida</taxon>
        <taxon>eudicotyledons</taxon>
        <taxon>Gunneridae</taxon>
        <taxon>Pentapetalae</taxon>
        <taxon>rosids</taxon>
        <taxon>fabids</taxon>
        <taxon>Malpighiales</taxon>
        <taxon>Linaceae</taxon>
        <taxon>Linum</taxon>
    </lineage>
</organism>
<dbReference type="Gene3D" id="3.30.559.10">
    <property type="entry name" value="Chloramphenicol acetyltransferase-like domain"/>
    <property type="match status" value="2"/>
</dbReference>
<dbReference type="GO" id="GO:0016746">
    <property type="term" value="F:acyltransferase activity"/>
    <property type="evidence" value="ECO:0007669"/>
    <property type="project" value="UniProtKB-KW"/>
</dbReference>
<evidence type="ECO:0000256" key="2">
    <source>
        <dbReference type="ARBA" id="ARBA00022679"/>
    </source>
</evidence>
<name>A0AAV0IJY7_9ROSI</name>
<dbReference type="PANTHER" id="PTHR31623:SF33">
    <property type="entry name" value="STEMMADENINE O-ACETYLTRANSFERASE-LIKE"/>
    <property type="match status" value="1"/>
</dbReference>
<gene>
    <name evidence="4" type="ORF">LITE_LOCUS9469</name>
</gene>
<keyword evidence="3" id="KW-0012">Acyltransferase</keyword>
<evidence type="ECO:0000256" key="3">
    <source>
        <dbReference type="ARBA" id="ARBA00023315"/>
    </source>
</evidence>
<keyword evidence="2" id="KW-0808">Transferase</keyword>
<comment type="similarity">
    <text evidence="1">Belongs to the plant acyltransferase family.</text>
</comment>
<comment type="caution">
    <text evidence="4">The sequence shown here is derived from an EMBL/GenBank/DDBJ whole genome shotgun (WGS) entry which is preliminary data.</text>
</comment>